<accession>A0A0L0P7W5</accession>
<reference evidence="3" key="1">
    <citation type="journal article" date="2015" name="BMC Genomics">
        <title>Draft genome of a commonly misdiagnosed multidrug resistant pathogen Candida auris.</title>
        <authorList>
            <person name="Chatterjee S."/>
            <person name="Alampalli S.V."/>
            <person name="Nageshan R.K."/>
            <person name="Chettiar S.T."/>
            <person name="Joshi S."/>
            <person name="Tatu U.S."/>
        </authorList>
    </citation>
    <scope>NUCLEOTIDE SEQUENCE [LARGE SCALE GENOMIC DNA]</scope>
    <source>
        <strain evidence="3">6684</strain>
    </source>
</reference>
<dbReference type="VEuPathDB" id="FungiDB:QG37_00268"/>
<proteinExistence type="predicted"/>
<gene>
    <name evidence="2" type="ORF">QG37_00268</name>
</gene>
<feature type="region of interest" description="Disordered" evidence="1">
    <location>
        <begin position="1"/>
        <end position="40"/>
    </location>
</feature>
<dbReference type="EMBL" id="LGST01000003">
    <property type="protein sequence ID" value="KNE02463.1"/>
    <property type="molecule type" value="Genomic_DNA"/>
</dbReference>
<organism evidence="2 3">
    <name type="scientific">Candidozyma auris</name>
    <name type="common">Yeast</name>
    <name type="synonym">Candida auris</name>
    <dbReference type="NCBI Taxonomy" id="498019"/>
    <lineage>
        <taxon>Eukaryota</taxon>
        <taxon>Fungi</taxon>
        <taxon>Dikarya</taxon>
        <taxon>Ascomycota</taxon>
        <taxon>Saccharomycotina</taxon>
        <taxon>Pichiomycetes</taxon>
        <taxon>Metschnikowiaceae</taxon>
        <taxon>Candidozyma</taxon>
    </lineage>
</organism>
<evidence type="ECO:0000256" key="1">
    <source>
        <dbReference type="SAM" id="MobiDB-lite"/>
    </source>
</evidence>
<comment type="caution">
    <text evidence="2">The sequence shown here is derived from an EMBL/GenBank/DDBJ whole genome shotgun (WGS) entry which is preliminary data.</text>
</comment>
<name>A0A0L0P7W5_CANAR</name>
<dbReference type="Proteomes" id="UP000037122">
    <property type="component" value="Unassembled WGS sequence"/>
</dbReference>
<evidence type="ECO:0000313" key="3">
    <source>
        <dbReference type="Proteomes" id="UP000037122"/>
    </source>
</evidence>
<sequence length="88" mass="10172">MVSIQRGGEEMVAKKKNNLERAQKKRKKERKKQRALTRGEGTLHSHTLRLLGVTLAPSDSCIECPHAWLFLLKPVHFPSYNKQIIFFT</sequence>
<dbReference type="AlphaFoldDB" id="A0A0L0P7W5"/>
<protein>
    <submittedName>
        <fullName evidence="2">Uncharacterized protein</fullName>
    </submittedName>
</protein>
<evidence type="ECO:0000313" key="2">
    <source>
        <dbReference type="EMBL" id="KNE02463.1"/>
    </source>
</evidence>
<feature type="compositionally biased region" description="Basic and acidic residues" evidence="1">
    <location>
        <begin position="7"/>
        <end position="22"/>
    </location>
</feature>
<feature type="compositionally biased region" description="Basic residues" evidence="1">
    <location>
        <begin position="23"/>
        <end position="35"/>
    </location>
</feature>